<protein>
    <submittedName>
        <fullName evidence="2">DUF4405 domain-containing protein</fullName>
    </submittedName>
</protein>
<feature type="transmembrane region" description="Helical" evidence="1">
    <location>
        <begin position="31"/>
        <end position="50"/>
    </location>
</feature>
<evidence type="ECO:0000313" key="3">
    <source>
        <dbReference type="Proteomes" id="UP000280696"/>
    </source>
</evidence>
<feature type="transmembrane region" description="Helical" evidence="1">
    <location>
        <begin position="111"/>
        <end position="131"/>
    </location>
</feature>
<dbReference type="Proteomes" id="UP000280696">
    <property type="component" value="Unassembled WGS sequence"/>
</dbReference>
<feature type="transmembrane region" description="Helical" evidence="1">
    <location>
        <begin position="71"/>
        <end position="91"/>
    </location>
</feature>
<feature type="transmembrane region" description="Helical" evidence="1">
    <location>
        <begin position="151"/>
        <end position="169"/>
    </location>
</feature>
<dbReference type="EMBL" id="RAYQ01000051">
    <property type="protein sequence ID" value="RKI86970.1"/>
    <property type="molecule type" value="Genomic_DNA"/>
</dbReference>
<feature type="transmembrane region" description="Helical" evidence="1">
    <location>
        <begin position="192"/>
        <end position="214"/>
    </location>
</feature>
<name>A0A3A9A5G8_9FIRM</name>
<keyword evidence="1" id="KW-1133">Transmembrane helix</keyword>
<dbReference type="OrthoDB" id="9779183at2"/>
<dbReference type="SUPFAM" id="SSF81342">
    <property type="entry name" value="Transmembrane di-heme cytochromes"/>
    <property type="match status" value="1"/>
</dbReference>
<dbReference type="AlphaFoldDB" id="A0A3A9A5G8"/>
<accession>A0A3A9A5G8</accession>
<keyword evidence="1" id="KW-0472">Membrane</keyword>
<proteinExistence type="predicted"/>
<dbReference type="GO" id="GO:0016020">
    <property type="term" value="C:membrane"/>
    <property type="evidence" value="ECO:0007669"/>
    <property type="project" value="InterPro"/>
</dbReference>
<comment type="caution">
    <text evidence="2">The sequence shown here is derived from an EMBL/GenBank/DDBJ whole genome shotgun (WGS) entry which is preliminary data.</text>
</comment>
<keyword evidence="3" id="KW-1185">Reference proteome</keyword>
<feature type="transmembrane region" description="Helical" evidence="1">
    <location>
        <begin position="7"/>
        <end position="25"/>
    </location>
</feature>
<keyword evidence="1" id="KW-0812">Transmembrane</keyword>
<dbReference type="GO" id="GO:0022904">
    <property type="term" value="P:respiratory electron transport chain"/>
    <property type="evidence" value="ECO:0007669"/>
    <property type="project" value="InterPro"/>
</dbReference>
<dbReference type="RefSeq" id="WP_120472392.1">
    <property type="nucleotide sequence ID" value="NZ_RAYQ01000051.1"/>
</dbReference>
<organism evidence="2 3">
    <name type="scientific">Parablautia intestinalis</name>
    <dbReference type="NCBI Taxonomy" id="2320100"/>
    <lineage>
        <taxon>Bacteria</taxon>
        <taxon>Bacillati</taxon>
        <taxon>Bacillota</taxon>
        <taxon>Clostridia</taxon>
        <taxon>Lachnospirales</taxon>
        <taxon>Lachnospiraceae</taxon>
        <taxon>Parablautia</taxon>
    </lineage>
</organism>
<evidence type="ECO:0000256" key="1">
    <source>
        <dbReference type="SAM" id="Phobius"/>
    </source>
</evidence>
<reference evidence="2 3" key="1">
    <citation type="submission" date="2018-09" db="EMBL/GenBank/DDBJ databases">
        <title>Murine metabolic-syndrome-specific gut microbial biobank.</title>
        <authorList>
            <person name="Liu C."/>
        </authorList>
    </citation>
    <scope>NUCLEOTIDE SEQUENCE [LARGE SCALE GENOMIC DNA]</scope>
    <source>
        <strain evidence="2 3">0.1xD8-82</strain>
    </source>
</reference>
<sequence>MKQKTILKIIIDIGMTVVLLFLMAYELIGEAAHEWLGIGMLVLFIIHHSLNWKWSRSVFKGKYIPLRIWQTVFVIGILLTIAGSMYSGVILSKHALSFMPIKGGRALAREIHMVSAYCGFVLMSLHLGFHWKMMMGMASRIIKELPSAGRWMLRGIAALAAGYGVYAFIRRKIGHYMFLQNQYVFFDFKEPLIFFLADYVAVMALFVWVSHYFSKGLGHIIQKRKII</sequence>
<evidence type="ECO:0000313" key="2">
    <source>
        <dbReference type="EMBL" id="RKI86970.1"/>
    </source>
</evidence>
<gene>
    <name evidence="2" type="ORF">D7V94_21935</name>
</gene>
<dbReference type="InterPro" id="IPR016174">
    <property type="entry name" value="Di-haem_cyt_TM"/>
</dbReference>